<keyword evidence="1" id="KW-0479">Metal-binding</keyword>
<keyword evidence="4" id="KW-0732">Signal</keyword>
<accession>A0A4V4JTE5</accession>
<evidence type="ECO:0000256" key="1">
    <source>
        <dbReference type="ARBA" id="ARBA00022723"/>
    </source>
</evidence>
<dbReference type="InterPro" id="IPR006035">
    <property type="entry name" value="Ureohydrolase"/>
</dbReference>
<evidence type="ECO:0000313" key="5">
    <source>
        <dbReference type="EMBL" id="THY17433.1"/>
    </source>
</evidence>
<proteinExistence type="inferred from homology"/>
<sequence>MLNYLVAIAFILTIASAQQAHDHAAVQRQERELANKWGPAWSFAGLTTFAHLPYTQCLNNLRQRYDIAIVGAPFDTATTYRSGEFAFRILLRLSSMQLLLRHCIIGARFGPRAIRQASMRQTAYRGFNARAALNPYRSWARVLDCGDIPVTPLDNQVALRQLSEAYVELGSRLSAFNAGRAKDEVDEEYVRYPKLVTLGGDHSVALPALRALFEIYQRPIAVVHFDAHLDTWPGIKEEDNSYWFSDQSNHNHASVFWNAAREGLLANGSCIHAGLRTRLTGTSFQDYENDVQQGFMQIEVDDIDRWGVEGIAERILTRVGTTVPVYLSIDVDVLDVAFAPGTGTPEAGGWSTRELIRILRGIDGLNVIGADVVEVAPAYDGVGEPTAIAAAQIVYEVVTSMVKRGLEVADSSKVKLISKDEL</sequence>
<evidence type="ECO:0000256" key="4">
    <source>
        <dbReference type="SAM" id="SignalP"/>
    </source>
</evidence>
<evidence type="ECO:0000256" key="3">
    <source>
        <dbReference type="PROSITE-ProRule" id="PRU00742"/>
    </source>
</evidence>
<dbReference type="EMBL" id="QZBD01000367">
    <property type="protein sequence ID" value="THY17433.1"/>
    <property type="molecule type" value="Genomic_DNA"/>
</dbReference>
<dbReference type="Gene3D" id="3.40.800.10">
    <property type="entry name" value="Ureohydrolase domain"/>
    <property type="match status" value="1"/>
</dbReference>
<dbReference type="InterPro" id="IPR023696">
    <property type="entry name" value="Ureohydrolase_dom_sf"/>
</dbReference>
<comment type="similarity">
    <text evidence="3">Belongs to the arginase family.</text>
</comment>
<dbReference type="Pfam" id="PF00491">
    <property type="entry name" value="Arginase"/>
    <property type="match status" value="1"/>
</dbReference>
<dbReference type="GO" id="GO:0046872">
    <property type="term" value="F:metal ion binding"/>
    <property type="evidence" value="ECO:0007669"/>
    <property type="project" value="UniProtKB-KW"/>
</dbReference>
<comment type="caution">
    <text evidence="5">The sequence shown here is derived from an EMBL/GenBank/DDBJ whole genome shotgun (WGS) entry which is preliminary data.</text>
</comment>
<keyword evidence="2" id="KW-0378">Hydrolase</keyword>
<dbReference type="Proteomes" id="UP000306584">
    <property type="component" value="Unassembled WGS sequence"/>
</dbReference>
<dbReference type="PRINTS" id="PR00116">
    <property type="entry name" value="ARGINASE"/>
</dbReference>
<organism evidence="5 6">
    <name type="scientific">Aureobasidium pullulans</name>
    <name type="common">Black yeast</name>
    <name type="synonym">Pullularia pullulans</name>
    <dbReference type="NCBI Taxonomy" id="5580"/>
    <lineage>
        <taxon>Eukaryota</taxon>
        <taxon>Fungi</taxon>
        <taxon>Dikarya</taxon>
        <taxon>Ascomycota</taxon>
        <taxon>Pezizomycotina</taxon>
        <taxon>Dothideomycetes</taxon>
        <taxon>Dothideomycetidae</taxon>
        <taxon>Dothideales</taxon>
        <taxon>Saccotheciaceae</taxon>
        <taxon>Aureobasidium</taxon>
    </lineage>
</organism>
<dbReference type="GO" id="GO:0033389">
    <property type="term" value="P:putrescine biosynthetic process from arginine, via agmatine"/>
    <property type="evidence" value="ECO:0007669"/>
    <property type="project" value="TreeGrafter"/>
</dbReference>
<feature type="chain" id="PRO_5020423936" evidence="4">
    <location>
        <begin position="18"/>
        <end position="422"/>
    </location>
</feature>
<name>A0A4V4JTE5_AURPU</name>
<dbReference type="PANTHER" id="PTHR11358:SF26">
    <property type="entry name" value="GUANIDINO ACID HYDROLASE, MITOCHONDRIAL"/>
    <property type="match status" value="1"/>
</dbReference>
<evidence type="ECO:0000313" key="6">
    <source>
        <dbReference type="Proteomes" id="UP000306584"/>
    </source>
</evidence>
<dbReference type="CDD" id="cd11592">
    <property type="entry name" value="Agmatinase_PAH"/>
    <property type="match status" value="1"/>
</dbReference>
<reference evidence="5 6" key="1">
    <citation type="submission" date="2018-10" db="EMBL/GenBank/DDBJ databases">
        <title>Fifty Aureobasidium pullulans genomes reveal a recombining polyextremotolerant generalist.</title>
        <authorList>
            <person name="Gostincar C."/>
            <person name="Turk M."/>
            <person name="Zajc J."/>
            <person name="Gunde-Cimerman N."/>
        </authorList>
    </citation>
    <scope>NUCLEOTIDE SEQUENCE [LARGE SCALE GENOMIC DNA]</scope>
    <source>
        <strain evidence="5 6">EXF-6604</strain>
    </source>
</reference>
<dbReference type="PANTHER" id="PTHR11358">
    <property type="entry name" value="ARGINASE/AGMATINASE"/>
    <property type="match status" value="1"/>
</dbReference>
<dbReference type="PROSITE" id="PS51409">
    <property type="entry name" value="ARGINASE_2"/>
    <property type="match status" value="1"/>
</dbReference>
<dbReference type="GO" id="GO:0008783">
    <property type="term" value="F:agmatinase activity"/>
    <property type="evidence" value="ECO:0007669"/>
    <property type="project" value="TreeGrafter"/>
</dbReference>
<protein>
    <submittedName>
        <fullName evidence="5">Arginase/deacetylase</fullName>
    </submittedName>
</protein>
<gene>
    <name evidence="5" type="ORF">D6D01_07498</name>
</gene>
<evidence type="ECO:0000256" key="2">
    <source>
        <dbReference type="ARBA" id="ARBA00022801"/>
    </source>
</evidence>
<dbReference type="SUPFAM" id="SSF52768">
    <property type="entry name" value="Arginase/deacetylase"/>
    <property type="match status" value="1"/>
</dbReference>
<feature type="signal peptide" evidence="4">
    <location>
        <begin position="1"/>
        <end position="17"/>
    </location>
</feature>
<dbReference type="AlphaFoldDB" id="A0A4V4JTE5"/>